<evidence type="ECO:0000313" key="2">
    <source>
        <dbReference type="EMBL" id="VEL19032.1"/>
    </source>
</evidence>
<dbReference type="EMBL" id="CAAALY010039750">
    <property type="protein sequence ID" value="VEL19032.1"/>
    <property type="molecule type" value="Genomic_DNA"/>
</dbReference>
<gene>
    <name evidence="2" type="ORF">PXEA_LOCUS12472</name>
</gene>
<evidence type="ECO:0000313" key="3">
    <source>
        <dbReference type="Proteomes" id="UP000784294"/>
    </source>
</evidence>
<keyword evidence="3" id="KW-1185">Reference proteome</keyword>
<name>A0A448WSC9_9PLAT</name>
<feature type="region of interest" description="Disordered" evidence="1">
    <location>
        <begin position="1"/>
        <end position="24"/>
    </location>
</feature>
<comment type="caution">
    <text evidence="2">The sequence shown here is derived from an EMBL/GenBank/DDBJ whole genome shotgun (WGS) entry which is preliminary data.</text>
</comment>
<organism evidence="2 3">
    <name type="scientific">Protopolystoma xenopodis</name>
    <dbReference type="NCBI Taxonomy" id="117903"/>
    <lineage>
        <taxon>Eukaryota</taxon>
        <taxon>Metazoa</taxon>
        <taxon>Spiralia</taxon>
        <taxon>Lophotrochozoa</taxon>
        <taxon>Platyhelminthes</taxon>
        <taxon>Monogenea</taxon>
        <taxon>Polyopisthocotylea</taxon>
        <taxon>Polystomatidea</taxon>
        <taxon>Polystomatidae</taxon>
        <taxon>Protopolystoma</taxon>
    </lineage>
</organism>
<accession>A0A448WSC9</accession>
<dbReference type="Proteomes" id="UP000784294">
    <property type="component" value="Unassembled WGS sequence"/>
</dbReference>
<evidence type="ECO:0000256" key="1">
    <source>
        <dbReference type="SAM" id="MobiDB-lite"/>
    </source>
</evidence>
<proteinExistence type="predicted"/>
<reference evidence="2" key="1">
    <citation type="submission" date="2018-11" db="EMBL/GenBank/DDBJ databases">
        <authorList>
            <consortium name="Pathogen Informatics"/>
        </authorList>
    </citation>
    <scope>NUCLEOTIDE SEQUENCE</scope>
</reference>
<dbReference type="AlphaFoldDB" id="A0A448WSC9"/>
<protein>
    <submittedName>
        <fullName evidence="2">Uncharacterized protein</fullName>
    </submittedName>
</protein>
<sequence length="206" mass="22912">MEEQLNWTRHETVSSSPAEVERGGRCPRSARLDQLQTIQSRVRVQQTLIGRKASQLVALFGGWLCGWGVMSLLCDEEAALMPDRQVCTLSLKCMPVLRQGGRSVWVGGGRERGLPKHTVQVTCFEGVEDGRSFSYHQTGHATPVSRQGGLVPPPHFSSQLHEDAYTYRNTRAHQPIWGTLHSPTVRQHVLLIALTTNTTAQQAHLL</sequence>